<feature type="transmembrane region" description="Helical" evidence="2">
    <location>
        <begin position="210"/>
        <end position="229"/>
    </location>
</feature>
<feature type="compositionally biased region" description="Basic and acidic residues" evidence="1">
    <location>
        <begin position="266"/>
        <end position="295"/>
    </location>
</feature>
<proteinExistence type="predicted"/>
<dbReference type="Proteomes" id="UP000660729">
    <property type="component" value="Unassembled WGS sequence"/>
</dbReference>
<name>A0A8H6VJT0_9PEZI</name>
<dbReference type="EMBL" id="JABCIY010000043">
    <property type="protein sequence ID" value="KAF7195058.1"/>
    <property type="molecule type" value="Genomic_DNA"/>
</dbReference>
<comment type="caution">
    <text evidence="3">The sequence shown here is derived from an EMBL/GenBank/DDBJ whole genome shotgun (WGS) entry which is preliminary data.</text>
</comment>
<feature type="region of interest" description="Disordered" evidence="1">
    <location>
        <begin position="240"/>
        <end position="295"/>
    </location>
</feature>
<keyword evidence="2" id="KW-1133">Transmembrane helix</keyword>
<evidence type="ECO:0000313" key="3">
    <source>
        <dbReference type="EMBL" id="KAF7195058.1"/>
    </source>
</evidence>
<accession>A0A8H6VJT0</accession>
<sequence>MATTSTTLPVSTLTVPLTTIFTPPASCLGSTYSLLDYDYTDLSDGYLSVYRGYDPACFPEQATLSDGLVAFSPGICPSAYSIAYTFLEQDTTWATCCPWYMHASSIYYDCGSYPESVPVELLTDGSVSPTISTTGYVWVTPIVIAWQGQDVSLFPHHPTATGTWNVATNVPSPPSPTTTPYFSPTSGSHFIANPTDDADNNRTLSAGAKAGISIGVVVFAAIVGTLIFLMSRRRRRRRKAAAEMVSAPELHGDSKNATEAGDGGEIYEKSTKDNAHETPGDTLRHELTEDSQRFEADNKTAVAELEGDLAAELESRTNYTMDIAKTDLDRKEVEQK</sequence>
<keyword evidence="2" id="KW-0472">Membrane</keyword>
<organism evidence="3 4">
    <name type="scientific">Pseudocercospora fuligena</name>
    <dbReference type="NCBI Taxonomy" id="685502"/>
    <lineage>
        <taxon>Eukaryota</taxon>
        <taxon>Fungi</taxon>
        <taxon>Dikarya</taxon>
        <taxon>Ascomycota</taxon>
        <taxon>Pezizomycotina</taxon>
        <taxon>Dothideomycetes</taxon>
        <taxon>Dothideomycetidae</taxon>
        <taxon>Mycosphaerellales</taxon>
        <taxon>Mycosphaerellaceae</taxon>
        <taxon>Pseudocercospora</taxon>
    </lineage>
</organism>
<evidence type="ECO:0000313" key="4">
    <source>
        <dbReference type="Proteomes" id="UP000660729"/>
    </source>
</evidence>
<protein>
    <submittedName>
        <fullName evidence="3">Uncharacterized protein</fullName>
    </submittedName>
</protein>
<gene>
    <name evidence="3" type="ORF">HII31_03526</name>
</gene>
<evidence type="ECO:0000256" key="1">
    <source>
        <dbReference type="SAM" id="MobiDB-lite"/>
    </source>
</evidence>
<keyword evidence="2" id="KW-0812">Transmembrane</keyword>
<dbReference type="AlphaFoldDB" id="A0A8H6VJT0"/>
<evidence type="ECO:0000256" key="2">
    <source>
        <dbReference type="SAM" id="Phobius"/>
    </source>
</evidence>
<reference evidence="3" key="1">
    <citation type="submission" date="2020-04" db="EMBL/GenBank/DDBJ databases">
        <title>Draft genome resource of the tomato pathogen Pseudocercospora fuligena.</title>
        <authorList>
            <person name="Zaccaron A."/>
        </authorList>
    </citation>
    <scope>NUCLEOTIDE SEQUENCE</scope>
    <source>
        <strain evidence="3">PF001</strain>
    </source>
</reference>
<keyword evidence="4" id="KW-1185">Reference proteome</keyword>